<sequence length="47" mass="5394">KIVKRKHNSYSIEQKKQVVVYAKGNRMNQAAAAFKLNRSMVGCWIKA</sequence>
<feature type="non-terminal residue" evidence="1">
    <location>
        <position position="1"/>
    </location>
</feature>
<feature type="non-terminal residue" evidence="1">
    <location>
        <position position="47"/>
    </location>
</feature>
<dbReference type="InterPro" id="IPR010921">
    <property type="entry name" value="Trp_repressor/repl_initiator"/>
</dbReference>
<evidence type="ECO:0000313" key="2">
    <source>
        <dbReference type="Proteomes" id="UP000789901"/>
    </source>
</evidence>
<organism evidence="1 2">
    <name type="scientific">Gigaspora margarita</name>
    <dbReference type="NCBI Taxonomy" id="4874"/>
    <lineage>
        <taxon>Eukaryota</taxon>
        <taxon>Fungi</taxon>
        <taxon>Fungi incertae sedis</taxon>
        <taxon>Mucoromycota</taxon>
        <taxon>Glomeromycotina</taxon>
        <taxon>Glomeromycetes</taxon>
        <taxon>Diversisporales</taxon>
        <taxon>Gigasporaceae</taxon>
        <taxon>Gigaspora</taxon>
    </lineage>
</organism>
<protein>
    <submittedName>
        <fullName evidence="1">26419_t:CDS:1</fullName>
    </submittedName>
</protein>
<reference evidence="1 2" key="1">
    <citation type="submission" date="2021-06" db="EMBL/GenBank/DDBJ databases">
        <authorList>
            <person name="Kallberg Y."/>
            <person name="Tangrot J."/>
            <person name="Rosling A."/>
        </authorList>
    </citation>
    <scope>NUCLEOTIDE SEQUENCE [LARGE SCALE GENOMIC DNA]</scope>
    <source>
        <strain evidence="1 2">120-4 pot B 10/14</strain>
    </source>
</reference>
<dbReference type="EMBL" id="CAJVQB010037991">
    <property type="protein sequence ID" value="CAG8825788.1"/>
    <property type="molecule type" value="Genomic_DNA"/>
</dbReference>
<dbReference type="SUPFAM" id="SSF48295">
    <property type="entry name" value="TrpR-like"/>
    <property type="match status" value="1"/>
</dbReference>
<proteinExistence type="predicted"/>
<evidence type="ECO:0000313" key="1">
    <source>
        <dbReference type="EMBL" id="CAG8825788.1"/>
    </source>
</evidence>
<accession>A0ABN7WCH3</accession>
<comment type="caution">
    <text evidence="1">The sequence shown here is derived from an EMBL/GenBank/DDBJ whole genome shotgun (WGS) entry which is preliminary data.</text>
</comment>
<name>A0ABN7WCH3_GIGMA</name>
<keyword evidence="2" id="KW-1185">Reference proteome</keyword>
<dbReference type="Proteomes" id="UP000789901">
    <property type="component" value="Unassembled WGS sequence"/>
</dbReference>
<gene>
    <name evidence="1" type="ORF">GMARGA_LOCUS28935</name>
</gene>